<evidence type="ECO:0000256" key="8">
    <source>
        <dbReference type="RuleBase" id="RU003956"/>
    </source>
</evidence>
<reference evidence="9" key="1">
    <citation type="submission" date="2020-11" db="EMBL/GenBank/DDBJ databases">
        <authorList>
            <consortium name="DOE Joint Genome Institute"/>
            <person name="Ahrendt S."/>
            <person name="Riley R."/>
            <person name="Andreopoulos W."/>
            <person name="LaButti K."/>
            <person name="Pangilinan J."/>
            <person name="Ruiz-duenas F.J."/>
            <person name="Barrasa J.M."/>
            <person name="Sanchez-Garcia M."/>
            <person name="Camarero S."/>
            <person name="Miyauchi S."/>
            <person name="Serrano A."/>
            <person name="Linde D."/>
            <person name="Babiker R."/>
            <person name="Drula E."/>
            <person name="Ayuso-Fernandez I."/>
            <person name="Pacheco R."/>
            <person name="Padilla G."/>
            <person name="Ferreira P."/>
            <person name="Barriuso J."/>
            <person name="Kellner H."/>
            <person name="Castanera R."/>
            <person name="Alfaro M."/>
            <person name="Ramirez L."/>
            <person name="Pisabarro A.G."/>
            <person name="Kuo A."/>
            <person name="Tritt A."/>
            <person name="Lipzen A."/>
            <person name="He G."/>
            <person name="Yan M."/>
            <person name="Ng V."/>
            <person name="Cullen D."/>
            <person name="Martin F."/>
            <person name="Rosso M.-N."/>
            <person name="Henrissat B."/>
            <person name="Hibbett D."/>
            <person name="Martinez A.T."/>
            <person name="Grigoriev I.V."/>
        </authorList>
    </citation>
    <scope>NUCLEOTIDE SEQUENCE</scope>
    <source>
        <strain evidence="9">AH 44721</strain>
    </source>
</reference>
<evidence type="ECO:0000256" key="6">
    <source>
        <dbReference type="ARBA" id="ARBA00048348"/>
    </source>
</evidence>
<feature type="binding site" evidence="7">
    <location>
        <position position="24"/>
    </location>
    <ligand>
        <name>Zn(2+)</name>
        <dbReference type="ChEBI" id="CHEBI:29105"/>
    </ligand>
</feature>
<name>A0A9P5TH61_GYMJU</name>
<evidence type="ECO:0000256" key="1">
    <source>
        <dbReference type="ARBA" id="ARBA00006217"/>
    </source>
</evidence>
<comment type="catalytic activity">
    <reaction evidence="6 8">
        <text>hydrogencarbonate + H(+) = CO2 + H2O</text>
        <dbReference type="Rhea" id="RHEA:10748"/>
        <dbReference type="ChEBI" id="CHEBI:15377"/>
        <dbReference type="ChEBI" id="CHEBI:15378"/>
        <dbReference type="ChEBI" id="CHEBI:16526"/>
        <dbReference type="ChEBI" id="CHEBI:17544"/>
        <dbReference type="EC" id="4.2.1.1"/>
    </reaction>
</comment>
<proteinExistence type="inferred from homology"/>
<dbReference type="InterPro" id="IPR001765">
    <property type="entry name" value="Carbonic_anhydrase"/>
</dbReference>
<dbReference type="SUPFAM" id="SSF53056">
    <property type="entry name" value="beta-carbonic anhydrase, cab"/>
    <property type="match status" value="1"/>
</dbReference>
<evidence type="ECO:0000256" key="2">
    <source>
        <dbReference type="ARBA" id="ARBA00012925"/>
    </source>
</evidence>
<evidence type="ECO:0000256" key="5">
    <source>
        <dbReference type="ARBA" id="ARBA00023239"/>
    </source>
</evidence>
<dbReference type="Proteomes" id="UP000724874">
    <property type="component" value="Unassembled WGS sequence"/>
</dbReference>
<dbReference type="GO" id="GO:0008270">
    <property type="term" value="F:zinc ion binding"/>
    <property type="evidence" value="ECO:0007669"/>
    <property type="project" value="UniProtKB-UniRule"/>
</dbReference>
<evidence type="ECO:0000256" key="3">
    <source>
        <dbReference type="ARBA" id="ARBA00022723"/>
    </source>
</evidence>
<comment type="function">
    <text evidence="8">Reversible hydration of carbon dioxide.</text>
</comment>
<comment type="cofactor">
    <cofactor evidence="7">
        <name>Zn(2+)</name>
        <dbReference type="ChEBI" id="CHEBI:29105"/>
    </cofactor>
    <text evidence="7">Binds 1 zinc ion per subunit.</text>
</comment>
<dbReference type="SMART" id="SM00947">
    <property type="entry name" value="Pro_CA"/>
    <property type="match status" value="1"/>
</dbReference>
<evidence type="ECO:0000256" key="4">
    <source>
        <dbReference type="ARBA" id="ARBA00022833"/>
    </source>
</evidence>
<dbReference type="GO" id="GO:0034599">
    <property type="term" value="P:cellular response to oxidative stress"/>
    <property type="evidence" value="ECO:0007669"/>
    <property type="project" value="TreeGrafter"/>
</dbReference>
<comment type="similarity">
    <text evidence="1 8">Belongs to the beta-class carbonic anhydrase family.</text>
</comment>
<dbReference type="AlphaFoldDB" id="A0A9P5TH61"/>
<gene>
    <name evidence="9" type="ORF">CPB84DRAFT_1687640</name>
</gene>
<dbReference type="PANTHER" id="PTHR11002:SF76">
    <property type="entry name" value="CARBONIC ANHYDRASE"/>
    <property type="match status" value="1"/>
</dbReference>
<keyword evidence="3 7" id="KW-0479">Metal-binding</keyword>
<comment type="caution">
    <text evidence="9">The sequence shown here is derived from an EMBL/GenBank/DDBJ whole genome shotgun (WGS) entry which is preliminary data.</text>
</comment>
<evidence type="ECO:0000313" key="9">
    <source>
        <dbReference type="EMBL" id="KAF8880350.1"/>
    </source>
</evidence>
<dbReference type="InterPro" id="IPR036874">
    <property type="entry name" value="Carbonic_anhydrase_sf"/>
</dbReference>
<dbReference type="GO" id="GO:0004089">
    <property type="term" value="F:carbonate dehydratase activity"/>
    <property type="evidence" value="ECO:0007669"/>
    <property type="project" value="UniProtKB-UniRule"/>
</dbReference>
<keyword evidence="5 8" id="KW-0456">Lyase</keyword>
<feature type="non-terminal residue" evidence="9">
    <location>
        <position position="1"/>
    </location>
</feature>
<feature type="binding site" evidence="7">
    <location>
        <position position="21"/>
    </location>
    <ligand>
        <name>Zn(2+)</name>
        <dbReference type="ChEBI" id="CHEBI:29105"/>
    </ligand>
</feature>
<dbReference type="PANTHER" id="PTHR11002">
    <property type="entry name" value="CARBONIC ANHYDRASE"/>
    <property type="match status" value="1"/>
</dbReference>
<evidence type="ECO:0000256" key="7">
    <source>
        <dbReference type="PIRSR" id="PIRSR601765-1"/>
    </source>
</evidence>
<dbReference type="EMBL" id="JADNYJ010000141">
    <property type="protein sequence ID" value="KAF8880350.1"/>
    <property type="molecule type" value="Genomic_DNA"/>
</dbReference>
<sequence>NAVLAFAISSLKVRHIVVLGHYGCGGIANSMMMPNPGSDSMMPNQGSVQDSILPTPTAEAAVQRWIQPVRELYEMSLRPEIIAHREKAKMEPLIELPGIREPAFRALIEENLKLNVKKVANSRVIQEVQQEPEQDVFIHGWIYDMESGRVFDLGVSVGPPGREVPRSPFPLVGSSQV</sequence>
<evidence type="ECO:0000313" key="10">
    <source>
        <dbReference type="Proteomes" id="UP000724874"/>
    </source>
</evidence>
<dbReference type="EC" id="4.2.1.1" evidence="2 8"/>
<accession>A0A9P5TH61</accession>
<dbReference type="Gene3D" id="3.40.1050.10">
    <property type="entry name" value="Carbonic anhydrase"/>
    <property type="match status" value="1"/>
</dbReference>
<keyword evidence="10" id="KW-1185">Reference proteome</keyword>
<protein>
    <recommendedName>
        <fullName evidence="2 8">Carbonic anhydrase</fullName>
        <ecNumber evidence="2 8">4.2.1.1</ecNumber>
    </recommendedName>
    <alternativeName>
        <fullName evidence="8">Carbonate dehydratase</fullName>
    </alternativeName>
</protein>
<dbReference type="GO" id="GO:0071244">
    <property type="term" value="P:cellular response to carbon dioxide"/>
    <property type="evidence" value="ECO:0007669"/>
    <property type="project" value="TreeGrafter"/>
</dbReference>
<dbReference type="Pfam" id="PF00484">
    <property type="entry name" value="Pro_CA"/>
    <property type="match status" value="1"/>
</dbReference>
<dbReference type="OrthoDB" id="10248475at2759"/>
<organism evidence="9 10">
    <name type="scientific">Gymnopilus junonius</name>
    <name type="common">Spectacular rustgill mushroom</name>
    <name type="synonym">Gymnopilus spectabilis subsp. junonius</name>
    <dbReference type="NCBI Taxonomy" id="109634"/>
    <lineage>
        <taxon>Eukaryota</taxon>
        <taxon>Fungi</taxon>
        <taxon>Dikarya</taxon>
        <taxon>Basidiomycota</taxon>
        <taxon>Agaricomycotina</taxon>
        <taxon>Agaricomycetes</taxon>
        <taxon>Agaricomycetidae</taxon>
        <taxon>Agaricales</taxon>
        <taxon>Agaricineae</taxon>
        <taxon>Hymenogastraceae</taxon>
        <taxon>Gymnopilus</taxon>
    </lineage>
</organism>
<keyword evidence="4 7" id="KW-0862">Zinc</keyword>